<dbReference type="Pfam" id="PF00413">
    <property type="entry name" value="Peptidase_M10"/>
    <property type="match status" value="1"/>
</dbReference>
<evidence type="ECO:0000256" key="6">
    <source>
        <dbReference type="PIRSR" id="PIRSR621190-2"/>
    </source>
</evidence>
<evidence type="ECO:0000256" key="2">
    <source>
        <dbReference type="ARBA" id="ARBA00022723"/>
    </source>
</evidence>
<name>A0AAW0IUG8_QUESU</name>
<feature type="binding site" evidence="6">
    <location>
        <position position="95"/>
    </location>
    <ligand>
        <name>Ca(2+)</name>
        <dbReference type="ChEBI" id="CHEBI:29108"/>
        <label>2</label>
    </ligand>
</feature>
<protein>
    <submittedName>
        <fullName evidence="8">Metalloendoproteinase 2-mmp</fullName>
    </submittedName>
</protein>
<dbReference type="InterPro" id="IPR021190">
    <property type="entry name" value="Pept_M10A"/>
</dbReference>
<keyword evidence="3" id="KW-0378">Hydrolase</keyword>
<dbReference type="InterPro" id="IPR006026">
    <property type="entry name" value="Peptidase_Metallo"/>
</dbReference>
<reference evidence="8 9" key="1">
    <citation type="journal article" date="2018" name="Sci. Data">
        <title>The draft genome sequence of cork oak.</title>
        <authorList>
            <person name="Ramos A.M."/>
            <person name="Usie A."/>
            <person name="Barbosa P."/>
            <person name="Barros P.M."/>
            <person name="Capote T."/>
            <person name="Chaves I."/>
            <person name="Simoes F."/>
            <person name="Abreu I."/>
            <person name="Carrasquinho I."/>
            <person name="Faro C."/>
            <person name="Guimaraes J.B."/>
            <person name="Mendonca D."/>
            <person name="Nobrega F."/>
            <person name="Rodrigues L."/>
            <person name="Saibo N.J.M."/>
            <person name="Varela M.C."/>
            <person name="Egas C."/>
            <person name="Matos J."/>
            <person name="Miguel C.M."/>
            <person name="Oliveira M.M."/>
            <person name="Ricardo C.P."/>
            <person name="Goncalves S."/>
        </authorList>
    </citation>
    <scope>NUCLEOTIDE SEQUENCE [LARGE SCALE GENOMIC DNA]</scope>
    <source>
        <strain evidence="9">cv. HL8</strain>
    </source>
</reference>
<gene>
    <name evidence="8" type="primary">2MMP_5</name>
    <name evidence="8" type="ORF">CFP56_041551</name>
</gene>
<keyword evidence="4 6" id="KW-0862">Zinc</keyword>
<feature type="binding site" evidence="6">
    <location>
        <position position="120"/>
    </location>
    <ligand>
        <name>Ca(2+)</name>
        <dbReference type="ChEBI" id="CHEBI:29108"/>
        <label>1</label>
    </ligand>
</feature>
<evidence type="ECO:0000313" key="8">
    <source>
        <dbReference type="EMBL" id="KAK7818269.1"/>
    </source>
</evidence>
<evidence type="ECO:0000256" key="3">
    <source>
        <dbReference type="ARBA" id="ARBA00022801"/>
    </source>
</evidence>
<evidence type="ECO:0000256" key="5">
    <source>
        <dbReference type="PIRSR" id="PIRSR621190-1"/>
    </source>
</evidence>
<dbReference type="InterPro" id="IPR001818">
    <property type="entry name" value="Pept_M10_metallopeptidase"/>
</dbReference>
<evidence type="ECO:0000313" key="9">
    <source>
        <dbReference type="Proteomes" id="UP000237347"/>
    </source>
</evidence>
<dbReference type="PRINTS" id="PR00138">
    <property type="entry name" value="MATRIXIN"/>
</dbReference>
<feature type="binding site" evidence="6">
    <location>
        <position position="115"/>
    </location>
    <ligand>
        <name>Zn(2+)</name>
        <dbReference type="ChEBI" id="CHEBI:29105"/>
        <label>1</label>
    </ligand>
</feature>
<dbReference type="InterPro" id="IPR024079">
    <property type="entry name" value="MetalloPept_cat_dom_sf"/>
</dbReference>
<dbReference type="GO" id="GO:0030574">
    <property type="term" value="P:collagen catabolic process"/>
    <property type="evidence" value="ECO:0007669"/>
    <property type="project" value="TreeGrafter"/>
</dbReference>
<feature type="binding site" evidence="6">
    <location>
        <position position="120"/>
    </location>
    <ligand>
        <name>Ca(2+)</name>
        <dbReference type="ChEBI" id="CHEBI:29108"/>
        <label>3</label>
    </ligand>
</feature>
<dbReference type="GO" id="GO:0006508">
    <property type="term" value="P:proteolysis"/>
    <property type="evidence" value="ECO:0007669"/>
    <property type="project" value="UniProtKB-KW"/>
</dbReference>
<evidence type="ECO:0000259" key="7">
    <source>
        <dbReference type="SMART" id="SM00235"/>
    </source>
</evidence>
<dbReference type="GO" id="GO:0031012">
    <property type="term" value="C:extracellular matrix"/>
    <property type="evidence" value="ECO:0007669"/>
    <property type="project" value="InterPro"/>
</dbReference>
<dbReference type="GO" id="GO:0008270">
    <property type="term" value="F:zinc ion binding"/>
    <property type="evidence" value="ECO:0007669"/>
    <property type="project" value="InterPro"/>
</dbReference>
<feature type="binding site" evidence="6">
    <location>
        <position position="157"/>
    </location>
    <ligand>
        <name>Zn(2+)</name>
        <dbReference type="ChEBI" id="CHEBI:29105"/>
        <label>2</label>
        <note>catalytic</note>
    </ligand>
</feature>
<dbReference type="AlphaFoldDB" id="A0AAW0IUG8"/>
<dbReference type="GO" id="GO:0004222">
    <property type="term" value="F:metalloendopeptidase activity"/>
    <property type="evidence" value="ECO:0007669"/>
    <property type="project" value="InterPro"/>
</dbReference>
<accession>A0AAW0IUG8</accession>
<feature type="active site" evidence="5">
    <location>
        <position position="140"/>
    </location>
</feature>
<dbReference type="Gene3D" id="3.40.390.10">
    <property type="entry name" value="Collagenase (Catalytic Domain)"/>
    <property type="match status" value="1"/>
</dbReference>
<dbReference type="PANTHER" id="PTHR10201:SF213">
    <property type="entry name" value="METALLOENDOPROTEINASE 2-MMP-LIKE"/>
    <property type="match status" value="1"/>
</dbReference>
<evidence type="ECO:0000256" key="1">
    <source>
        <dbReference type="ARBA" id="ARBA00022670"/>
    </source>
</evidence>
<keyword evidence="9" id="KW-1185">Reference proteome</keyword>
<keyword evidence="1" id="KW-0645">Protease</keyword>
<sequence length="194" mass="21744">MMMPRCGVADIINGTNWMRSENKKHDHNHGSFHTISHYAFFLGKPKWPASKYHLTYGFLPGIPAEAMNPIAQAFQTWATNTHFKFSQIENHTKADIKGAGGNLAHAIGPTNWGFHYDVDEQWSVGAAPGAFDLETVALHEIGHLLGLEHSEVQESIMWLIFSPGGTKDLHWDDINDIKALYNVLSIRNLLPKKS</sequence>
<dbReference type="SMART" id="SM00235">
    <property type="entry name" value="ZnMc"/>
    <property type="match status" value="1"/>
</dbReference>
<dbReference type="GO" id="GO:0030198">
    <property type="term" value="P:extracellular matrix organization"/>
    <property type="evidence" value="ECO:0007669"/>
    <property type="project" value="TreeGrafter"/>
</dbReference>
<feature type="binding site" evidence="6">
    <location>
        <position position="105"/>
    </location>
    <ligand>
        <name>Zn(2+)</name>
        <dbReference type="ChEBI" id="CHEBI:29105"/>
        <label>1</label>
    </ligand>
</feature>
<feature type="binding site" evidence="6">
    <location>
        <position position="143"/>
    </location>
    <ligand>
        <name>Zn(2+)</name>
        <dbReference type="ChEBI" id="CHEBI:29105"/>
        <label>2</label>
        <note>catalytic</note>
    </ligand>
</feature>
<keyword evidence="6" id="KW-0106">Calcium</keyword>
<comment type="cofactor">
    <cofactor evidence="6">
        <name>Ca(2+)</name>
        <dbReference type="ChEBI" id="CHEBI:29108"/>
    </cofactor>
    <text evidence="6">Can bind about 5 Ca(2+) ions per subunit.</text>
</comment>
<feature type="domain" description="Peptidase metallopeptidase" evidence="7">
    <location>
        <begin position="43"/>
        <end position="183"/>
    </location>
</feature>
<proteinExistence type="predicted"/>
<feature type="binding site" evidence="6">
    <location>
        <position position="117"/>
    </location>
    <ligand>
        <name>Ca(2+)</name>
        <dbReference type="ChEBI" id="CHEBI:29108"/>
        <label>3</label>
    </ligand>
</feature>
<dbReference type="PANTHER" id="PTHR10201">
    <property type="entry name" value="MATRIX METALLOPROTEINASE"/>
    <property type="match status" value="1"/>
</dbReference>
<organism evidence="8 9">
    <name type="scientific">Quercus suber</name>
    <name type="common">Cork oak</name>
    <dbReference type="NCBI Taxonomy" id="58331"/>
    <lineage>
        <taxon>Eukaryota</taxon>
        <taxon>Viridiplantae</taxon>
        <taxon>Streptophyta</taxon>
        <taxon>Embryophyta</taxon>
        <taxon>Tracheophyta</taxon>
        <taxon>Spermatophyta</taxon>
        <taxon>Magnoliopsida</taxon>
        <taxon>eudicotyledons</taxon>
        <taxon>Gunneridae</taxon>
        <taxon>Pentapetalae</taxon>
        <taxon>rosids</taxon>
        <taxon>fabids</taxon>
        <taxon>Fagales</taxon>
        <taxon>Fagaceae</taxon>
        <taxon>Quercus</taxon>
    </lineage>
</organism>
<comment type="cofactor">
    <cofactor evidence="6">
        <name>Zn(2+)</name>
        <dbReference type="ChEBI" id="CHEBI:29105"/>
    </cofactor>
    <text evidence="6">Binds 2 Zn(2+) ions per subunit.</text>
</comment>
<evidence type="ECO:0000256" key="4">
    <source>
        <dbReference type="ARBA" id="ARBA00022833"/>
    </source>
</evidence>
<dbReference type="SUPFAM" id="SSF55486">
    <property type="entry name" value="Metalloproteases ('zincins'), catalytic domain"/>
    <property type="match status" value="1"/>
</dbReference>
<dbReference type="EMBL" id="PKMF04000836">
    <property type="protein sequence ID" value="KAK7818269.1"/>
    <property type="molecule type" value="Genomic_DNA"/>
</dbReference>
<comment type="caution">
    <text evidence="8">The sequence shown here is derived from an EMBL/GenBank/DDBJ whole genome shotgun (WGS) entry which is preliminary data.</text>
</comment>
<feature type="binding site" evidence="6">
    <location>
        <position position="149"/>
    </location>
    <ligand>
        <name>Zn(2+)</name>
        <dbReference type="ChEBI" id="CHEBI:29105"/>
        <label>2</label>
        <note>catalytic</note>
    </ligand>
</feature>
<feature type="binding site" evidence="6">
    <location>
        <position position="139"/>
    </location>
    <ligand>
        <name>Zn(2+)</name>
        <dbReference type="ChEBI" id="CHEBI:29105"/>
        <label>2</label>
        <note>catalytic</note>
    </ligand>
</feature>
<dbReference type="Proteomes" id="UP000237347">
    <property type="component" value="Unassembled WGS sequence"/>
</dbReference>
<feature type="binding site" evidence="6">
    <location>
        <position position="98"/>
    </location>
    <ligand>
        <name>Ca(2+)</name>
        <dbReference type="ChEBI" id="CHEBI:29108"/>
        <label>3</label>
    </ligand>
</feature>
<keyword evidence="2 6" id="KW-0479">Metal-binding</keyword>